<reference evidence="1" key="1">
    <citation type="journal article" date="2020" name="Nature">
        <title>Giant virus diversity and host interactions through global metagenomics.</title>
        <authorList>
            <person name="Schulz F."/>
            <person name="Roux S."/>
            <person name="Paez-Espino D."/>
            <person name="Jungbluth S."/>
            <person name="Walsh D.A."/>
            <person name="Denef V.J."/>
            <person name="McMahon K.D."/>
            <person name="Konstantinidis K.T."/>
            <person name="Eloe-Fadrosh E.A."/>
            <person name="Kyrpides N.C."/>
            <person name="Woyke T."/>
        </authorList>
    </citation>
    <scope>NUCLEOTIDE SEQUENCE</scope>
    <source>
        <strain evidence="1">GVMAG-S-1062768-28</strain>
    </source>
</reference>
<organism evidence="1">
    <name type="scientific">viral metagenome</name>
    <dbReference type="NCBI Taxonomy" id="1070528"/>
    <lineage>
        <taxon>unclassified sequences</taxon>
        <taxon>metagenomes</taxon>
        <taxon>organismal metagenomes</taxon>
    </lineage>
</organism>
<evidence type="ECO:0000313" key="1">
    <source>
        <dbReference type="EMBL" id="QHU08177.1"/>
    </source>
</evidence>
<name>A0A6C0JUT9_9ZZZZ</name>
<sequence length="160" mass="18675">MYIIISNSLRTNELFTRAQFAGRIDARKNLLKEAQAWLSTFKPGQDWEILVHKKDMPKDTKIRYFVKHSNKNEDVLVVYERTETIIPGWFSNTTVSTLVKIMIFTVVEISKDFTSDDRQEIRFVSAPVVSKEENSITFTNQKLLMADLKQTLSERRLVIE</sequence>
<dbReference type="AlphaFoldDB" id="A0A6C0JUT9"/>
<proteinExistence type="predicted"/>
<dbReference type="EMBL" id="MN740695">
    <property type="protein sequence ID" value="QHU08177.1"/>
    <property type="molecule type" value="Genomic_DNA"/>
</dbReference>
<protein>
    <submittedName>
        <fullName evidence="1">Uncharacterized protein</fullName>
    </submittedName>
</protein>
<accession>A0A6C0JUT9</accession>